<dbReference type="GO" id="GO:0003735">
    <property type="term" value="F:structural constituent of ribosome"/>
    <property type="evidence" value="ECO:0007669"/>
    <property type="project" value="InterPro"/>
</dbReference>
<dbReference type="InterPro" id="IPR008991">
    <property type="entry name" value="Translation_prot_SH3-like_sf"/>
</dbReference>
<dbReference type="InterPro" id="IPR005824">
    <property type="entry name" value="KOW"/>
</dbReference>
<keyword evidence="3" id="KW-0687">Ribonucleoprotein</keyword>
<evidence type="ECO:0000313" key="7">
    <source>
        <dbReference type="Proteomes" id="UP000799778"/>
    </source>
</evidence>
<dbReference type="PANTHER" id="PTHR12903">
    <property type="entry name" value="MITOCHONDRIAL RIBOSOMAL PROTEIN L24"/>
    <property type="match status" value="1"/>
</dbReference>
<comment type="similarity">
    <text evidence="1">Belongs to the universal ribosomal protein uL24 family.</text>
</comment>
<feature type="compositionally biased region" description="Basic and acidic residues" evidence="4">
    <location>
        <begin position="337"/>
        <end position="356"/>
    </location>
</feature>
<dbReference type="InterPro" id="IPR014722">
    <property type="entry name" value="Rib_uL2_dom2"/>
</dbReference>
<dbReference type="Pfam" id="PF00467">
    <property type="entry name" value="KOW"/>
    <property type="match status" value="1"/>
</dbReference>
<dbReference type="InterPro" id="IPR005825">
    <property type="entry name" value="Ribosomal_uL24_CS"/>
</dbReference>
<name>A0A6A5XZN2_9PLEO</name>
<dbReference type="Proteomes" id="UP000799778">
    <property type="component" value="Unassembled WGS sequence"/>
</dbReference>
<dbReference type="PROSITE" id="PS01108">
    <property type="entry name" value="RIBOSOMAL_L24"/>
    <property type="match status" value="1"/>
</dbReference>
<accession>A0A6A5XZN2</accession>
<keyword evidence="2" id="KW-0689">Ribosomal protein</keyword>
<dbReference type="GeneID" id="54291166"/>
<evidence type="ECO:0000256" key="4">
    <source>
        <dbReference type="SAM" id="MobiDB-lite"/>
    </source>
</evidence>
<sequence>MSSAKAIRKLKHIRQIKYALRLRELERERLAPIKEEKRETKSYILSTMSTKNIKQKSAKDARRRAREDFNLGPLRPNRAVGKGASTYGAMNQDEMRLPPIPDHWFGASESLQKRLKGRIPDNVMRDHLSIVEGDRVVILSGKDKNKVGVVGNVDRSTNSVTVEHSNMIWAEGSLFNFLTNQKTPKREWTMALPYDQVRLVAKLDNYVQDGSGRPIKTVSDCIVEAVDVEKHTTGINPFTGEVQFDIPEAEQIDPETEAVPYHRYVAGTRVRIPWPWENQARKTNTAGAGKLDNVAEEVKRDESSPGIFGRLKNAVGFKGKAAVVEETESLEDVAAVETDRDAATRPSTKPREHKPTAWEGDTLRNVVEGQSSWIPSLVMPPFPETVVEEIRESTSERYKREKESSEHAELLQARKAKKAEGKAREEEARQVRIAAMKTPLQIKWELDQAKKQKYDASQPPKVSKKFLYALGKHMAANGQQLSR</sequence>
<dbReference type="SUPFAM" id="SSF50104">
    <property type="entry name" value="Translation proteins SH3-like domain"/>
    <property type="match status" value="1"/>
</dbReference>
<protein>
    <recommendedName>
        <fullName evidence="5">KOW domain-containing protein</fullName>
    </recommendedName>
</protein>
<dbReference type="RefSeq" id="XP_033386520.1">
    <property type="nucleotide sequence ID" value="XM_033533769.1"/>
</dbReference>
<dbReference type="EMBL" id="ML978068">
    <property type="protein sequence ID" value="KAF2018181.1"/>
    <property type="molecule type" value="Genomic_DNA"/>
</dbReference>
<dbReference type="CDD" id="cd06089">
    <property type="entry name" value="KOW_RPL26"/>
    <property type="match status" value="1"/>
</dbReference>
<feature type="compositionally biased region" description="Basic and acidic residues" evidence="4">
    <location>
        <begin position="397"/>
        <end position="409"/>
    </location>
</feature>
<feature type="region of interest" description="Disordered" evidence="4">
    <location>
        <begin position="337"/>
        <end position="357"/>
    </location>
</feature>
<evidence type="ECO:0000259" key="5">
    <source>
        <dbReference type="SMART" id="SM00739"/>
    </source>
</evidence>
<gene>
    <name evidence="6" type="ORF">BU24DRAFT_491198</name>
</gene>
<organism evidence="6 7">
    <name type="scientific">Aaosphaeria arxii CBS 175.79</name>
    <dbReference type="NCBI Taxonomy" id="1450172"/>
    <lineage>
        <taxon>Eukaryota</taxon>
        <taxon>Fungi</taxon>
        <taxon>Dikarya</taxon>
        <taxon>Ascomycota</taxon>
        <taxon>Pezizomycotina</taxon>
        <taxon>Dothideomycetes</taxon>
        <taxon>Pleosporomycetidae</taxon>
        <taxon>Pleosporales</taxon>
        <taxon>Pleosporales incertae sedis</taxon>
        <taxon>Aaosphaeria</taxon>
    </lineage>
</organism>
<evidence type="ECO:0000256" key="2">
    <source>
        <dbReference type="ARBA" id="ARBA00022980"/>
    </source>
</evidence>
<dbReference type="GO" id="GO:0003723">
    <property type="term" value="F:RNA binding"/>
    <property type="evidence" value="ECO:0007669"/>
    <property type="project" value="InterPro"/>
</dbReference>
<proteinExistence type="inferred from homology"/>
<evidence type="ECO:0000256" key="3">
    <source>
        <dbReference type="ARBA" id="ARBA00023274"/>
    </source>
</evidence>
<dbReference type="GO" id="GO:1990904">
    <property type="term" value="C:ribonucleoprotein complex"/>
    <property type="evidence" value="ECO:0007669"/>
    <property type="project" value="UniProtKB-KW"/>
</dbReference>
<dbReference type="InterPro" id="IPR041988">
    <property type="entry name" value="Ribosomal_uL24_KOW"/>
</dbReference>
<feature type="region of interest" description="Disordered" evidence="4">
    <location>
        <begin position="397"/>
        <end position="426"/>
    </location>
</feature>
<dbReference type="GO" id="GO:0006412">
    <property type="term" value="P:translation"/>
    <property type="evidence" value="ECO:0007669"/>
    <property type="project" value="InterPro"/>
</dbReference>
<dbReference type="AlphaFoldDB" id="A0A6A5XZN2"/>
<dbReference type="OrthoDB" id="359154at2759"/>
<dbReference type="GO" id="GO:0005840">
    <property type="term" value="C:ribosome"/>
    <property type="evidence" value="ECO:0007669"/>
    <property type="project" value="UniProtKB-KW"/>
</dbReference>
<feature type="domain" description="KOW" evidence="5">
    <location>
        <begin position="129"/>
        <end position="156"/>
    </location>
</feature>
<dbReference type="Gene3D" id="2.30.30.30">
    <property type="match status" value="1"/>
</dbReference>
<dbReference type="InterPro" id="IPR003256">
    <property type="entry name" value="Ribosomal_uL24"/>
</dbReference>
<keyword evidence="7" id="KW-1185">Reference proteome</keyword>
<dbReference type="SMART" id="SM00739">
    <property type="entry name" value="KOW"/>
    <property type="match status" value="1"/>
</dbReference>
<evidence type="ECO:0000256" key="1">
    <source>
        <dbReference type="ARBA" id="ARBA00010618"/>
    </source>
</evidence>
<evidence type="ECO:0000313" key="6">
    <source>
        <dbReference type="EMBL" id="KAF2018181.1"/>
    </source>
</evidence>
<reference evidence="6" key="1">
    <citation type="journal article" date="2020" name="Stud. Mycol.">
        <title>101 Dothideomycetes genomes: a test case for predicting lifestyles and emergence of pathogens.</title>
        <authorList>
            <person name="Haridas S."/>
            <person name="Albert R."/>
            <person name="Binder M."/>
            <person name="Bloem J."/>
            <person name="Labutti K."/>
            <person name="Salamov A."/>
            <person name="Andreopoulos B."/>
            <person name="Baker S."/>
            <person name="Barry K."/>
            <person name="Bills G."/>
            <person name="Bluhm B."/>
            <person name="Cannon C."/>
            <person name="Castanera R."/>
            <person name="Culley D."/>
            <person name="Daum C."/>
            <person name="Ezra D."/>
            <person name="Gonzalez J."/>
            <person name="Henrissat B."/>
            <person name="Kuo A."/>
            <person name="Liang C."/>
            <person name="Lipzen A."/>
            <person name="Lutzoni F."/>
            <person name="Magnuson J."/>
            <person name="Mondo S."/>
            <person name="Nolan M."/>
            <person name="Ohm R."/>
            <person name="Pangilinan J."/>
            <person name="Park H.-J."/>
            <person name="Ramirez L."/>
            <person name="Alfaro M."/>
            <person name="Sun H."/>
            <person name="Tritt A."/>
            <person name="Yoshinaga Y."/>
            <person name="Zwiers L.-H."/>
            <person name="Turgeon B."/>
            <person name="Goodwin S."/>
            <person name="Spatafora J."/>
            <person name="Crous P."/>
            <person name="Grigoriev I."/>
        </authorList>
    </citation>
    <scope>NUCLEOTIDE SEQUENCE</scope>
    <source>
        <strain evidence="6">CBS 175.79</strain>
    </source>
</reference>